<name>A0A0F9SWH1_9ZZZZ</name>
<accession>A0A0F9SWH1</accession>
<proteinExistence type="predicted"/>
<dbReference type="EMBL" id="LAZR01000387">
    <property type="protein sequence ID" value="KKN71254.1"/>
    <property type="molecule type" value="Genomic_DNA"/>
</dbReference>
<evidence type="ECO:0000313" key="1">
    <source>
        <dbReference type="EMBL" id="KKN71254.1"/>
    </source>
</evidence>
<dbReference type="GO" id="GO:0003676">
    <property type="term" value="F:nucleic acid binding"/>
    <property type="evidence" value="ECO:0007669"/>
    <property type="project" value="InterPro"/>
</dbReference>
<reference evidence="1" key="1">
    <citation type="journal article" date="2015" name="Nature">
        <title>Complex archaea that bridge the gap between prokaryotes and eukaryotes.</title>
        <authorList>
            <person name="Spang A."/>
            <person name="Saw J.H."/>
            <person name="Jorgensen S.L."/>
            <person name="Zaremba-Niedzwiedzka K."/>
            <person name="Martijn J."/>
            <person name="Lind A.E."/>
            <person name="van Eijk R."/>
            <person name="Schleper C."/>
            <person name="Guy L."/>
            <person name="Ettema T.J."/>
        </authorList>
    </citation>
    <scope>NUCLEOTIDE SEQUENCE</scope>
</reference>
<dbReference type="AlphaFoldDB" id="A0A0F9SWH1"/>
<protein>
    <recommendedName>
        <fullName evidence="2">VRR-NUC domain-containing protein</fullName>
    </recommendedName>
</protein>
<sequence length="153" mass="17232">MKRRTKALQYADIADAVKCINEGKKVKRSTYKDGSIPTKSVVPVRCPYPEKDVVHDCLVWLHRHHIMCNRHDAASFQNDRGQWGVYGIKGAGDIIGIVGDYGTHFEIECKAGKGGRLSPGQQKRKHDVTYAGGIYLIIHGVEELEYHYFGDFV</sequence>
<dbReference type="InterPro" id="IPR011856">
    <property type="entry name" value="tRNA_endonuc-like_dom_sf"/>
</dbReference>
<dbReference type="Gene3D" id="3.40.1350.10">
    <property type="match status" value="1"/>
</dbReference>
<evidence type="ECO:0008006" key="2">
    <source>
        <dbReference type="Google" id="ProtNLM"/>
    </source>
</evidence>
<organism evidence="1">
    <name type="scientific">marine sediment metagenome</name>
    <dbReference type="NCBI Taxonomy" id="412755"/>
    <lineage>
        <taxon>unclassified sequences</taxon>
        <taxon>metagenomes</taxon>
        <taxon>ecological metagenomes</taxon>
    </lineage>
</organism>
<gene>
    <name evidence="1" type="ORF">LCGC14_0422970</name>
</gene>
<comment type="caution">
    <text evidence="1">The sequence shown here is derived from an EMBL/GenBank/DDBJ whole genome shotgun (WGS) entry which is preliminary data.</text>
</comment>